<dbReference type="InterPro" id="IPR010323">
    <property type="entry name" value="DUF924"/>
</dbReference>
<dbReference type="RefSeq" id="WP_007004223.1">
    <property type="nucleotide sequence ID" value="NZ_GG770778.1"/>
</dbReference>
<keyword evidence="2" id="KW-1185">Reference proteome</keyword>
<reference evidence="1 2" key="1">
    <citation type="submission" date="2010-04" db="EMBL/GenBank/DDBJ databases">
        <authorList>
            <person name="Qin X."/>
            <person name="Bachman B."/>
            <person name="Battles P."/>
            <person name="Bell A."/>
            <person name="Bess C."/>
            <person name="Bickham C."/>
            <person name="Chaboub L."/>
            <person name="Chen D."/>
            <person name="Coyle M."/>
            <person name="Deiros D.R."/>
            <person name="Dinh H."/>
            <person name="Forbes L."/>
            <person name="Fowler G."/>
            <person name="Francisco L."/>
            <person name="Fu Q."/>
            <person name="Gubbala S."/>
            <person name="Hale W."/>
            <person name="Han Y."/>
            <person name="Hemphill L."/>
            <person name="Highlander S.K."/>
            <person name="Hirani K."/>
            <person name="Hogues M."/>
            <person name="Jackson L."/>
            <person name="Jakkamsetti A."/>
            <person name="Javaid M."/>
            <person name="Jiang H."/>
            <person name="Korchina V."/>
            <person name="Kovar C."/>
            <person name="Lara F."/>
            <person name="Lee S."/>
            <person name="Mata R."/>
            <person name="Mathew T."/>
            <person name="Moen C."/>
            <person name="Morales K."/>
            <person name="Munidasa M."/>
            <person name="Nazareth L."/>
            <person name="Ngo R."/>
            <person name="Nguyen L."/>
            <person name="Okwuonu G."/>
            <person name="Ongeri F."/>
            <person name="Patil S."/>
            <person name="Petrosino J."/>
            <person name="Pham C."/>
            <person name="Pham P."/>
            <person name="Pu L.-L."/>
            <person name="Puazo M."/>
            <person name="Raj R."/>
            <person name="Reid J."/>
            <person name="Rouhana J."/>
            <person name="Saada N."/>
            <person name="Shang Y."/>
            <person name="Simmons D."/>
            <person name="Thornton R."/>
            <person name="Warren J."/>
            <person name="Weissenberger G."/>
            <person name="Zhang J."/>
            <person name="Zhang L."/>
            <person name="Zhou C."/>
            <person name="Zhu D."/>
            <person name="Muzny D."/>
            <person name="Worley K."/>
            <person name="Gibbs R."/>
        </authorList>
    </citation>
    <scope>NUCLEOTIDE SEQUENCE [LARGE SCALE GENOMIC DNA]</scope>
    <source>
        <strain evidence="1 2">ATCC 49957</strain>
    </source>
</reference>
<evidence type="ECO:0000313" key="1">
    <source>
        <dbReference type="EMBL" id="EFH12602.1"/>
    </source>
</evidence>
<gene>
    <name evidence="1" type="ORF">HMPREF0731_1164</name>
</gene>
<dbReference type="Gene3D" id="1.20.58.320">
    <property type="entry name" value="TPR-like"/>
    <property type="match status" value="1"/>
</dbReference>
<proteinExistence type="predicted"/>
<organism evidence="1 2">
    <name type="scientific">Pseudoroseomonas cervicalis ATCC 49957</name>
    <dbReference type="NCBI Taxonomy" id="525371"/>
    <lineage>
        <taxon>Bacteria</taxon>
        <taxon>Pseudomonadati</taxon>
        <taxon>Pseudomonadota</taxon>
        <taxon>Alphaproteobacteria</taxon>
        <taxon>Acetobacterales</taxon>
        <taxon>Roseomonadaceae</taxon>
        <taxon>Roseomonas</taxon>
    </lineage>
</organism>
<dbReference type="AlphaFoldDB" id="D5RJA4"/>
<dbReference type="HOGENOM" id="CLU_065010_2_0_5"/>
<dbReference type="EMBL" id="ADVL01000192">
    <property type="protein sequence ID" value="EFH12602.1"/>
    <property type="molecule type" value="Genomic_DNA"/>
</dbReference>
<dbReference type="Gene3D" id="1.25.40.10">
    <property type="entry name" value="Tetratricopeptide repeat domain"/>
    <property type="match status" value="1"/>
</dbReference>
<accession>D5RJA4</accession>
<sequence>MSGGDMAAARDILAFWFQGDATVMREAWFRRDDAFDESIRQRFGALVVPAREGALDGWAATPEGTLALLILLDQFPRNLFRGSAEAFASDAHARAIARRAVLEQGQDHALHPVERVFLYLPFEHSEAMADQDLSVALFEGLRDHPPHRGAGGVIDYAWRHRVVIRRFGRFPHRNATLGRDSSAAEAAYLAQPGAGF</sequence>
<evidence type="ECO:0008006" key="3">
    <source>
        <dbReference type="Google" id="ProtNLM"/>
    </source>
</evidence>
<dbReference type="Pfam" id="PF06041">
    <property type="entry name" value="DUF924"/>
    <property type="match status" value="1"/>
</dbReference>
<evidence type="ECO:0000313" key="2">
    <source>
        <dbReference type="Proteomes" id="UP000005324"/>
    </source>
</evidence>
<comment type="caution">
    <text evidence="1">The sequence shown here is derived from an EMBL/GenBank/DDBJ whole genome shotgun (WGS) entry which is preliminary data.</text>
</comment>
<name>D5RJA4_9PROT</name>
<protein>
    <recommendedName>
        <fullName evidence="3">DUF924 domain-containing protein</fullName>
    </recommendedName>
</protein>
<dbReference type="SUPFAM" id="SSF48452">
    <property type="entry name" value="TPR-like"/>
    <property type="match status" value="1"/>
</dbReference>
<dbReference type="InterPro" id="IPR011990">
    <property type="entry name" value="TPR-like_helical_dom_sf"/>
</dbReference>
<dbReference type="Proteomes" id="UP000005324">
    <property type="component" value="Unassembled WGS sequence"/>
</dbReference>